<dbReference type="Gene3D" id="3.40.50.300">
    <property type="entry name" value="P-loop containing nucleotide triphosphate hydrolases"/>
    <property type="match status" value="1"/>
</dbReference>
<evidence type="ECO:0000259" key="1">
    <source>
        <dbReference type="Pfam" id="PF01636"/>
    </source>
</evidence>
<sequence>MTATYPPLIQALRDPGRYPHPVSKVEVLETHISWVLLAGRYAYKIKKPVDLGFLDFTDLQKRRFFCGEELRLNRRLAPSLYLATVSIGGTAERPEIGAEPAIEYAVKMRRFAVDHTLDHLFGRHGLQPRHIDLLAQTVAGFHAALPAAAADSVYGTPAQVMAPARQNFRQLRALLESADLPMLERLETACETEYAACVALIADRRQQGRIRECHGDLHLGNIVLLRDRPVPFDAIEFAPELRWIDTINDAAFLVMDLLQRGRGDLAYRFLNAYLEHSGDYAGLGLLRFYLSYRAAVRAKVAGFRLAQTGDPAAKRECLAYLQQAVAGLARRKPVLILTHGLPGCGKSHVAQLLLERYGWIRLRSDVERKRLFGLSPLASSGSATGGGIYQADASRQTYGRLLELSRGLLAAGFGVIVDAAFLQYDQRRPFRELAAQLGAGFAVVAVRAEPATLRRRISERQAAGSDASEAGLDVLAHASRKLEPLQADEMSSCLQFDNDAEPAATDDSRPFWRQLAELAALGA</sequence>
<name>A0A177NEC3_9GAMM</name>
<dbReference type="SUPFAM" id="SSF56112">
    <property type="entry name" value="Protein kinase-like (PK-like)"/>
    <property type="match status" value="1"/>
</dbReference>
<dbReference type="InterPro" id="IPR027417">
    <property type="entry name" value="P-loop_NTPase"/>
</dbReference>
<protein>
    <recommendedName>
        <fullName evidence="1">Aminoglycoside phosphotransferase domain-containing protein</fullName>
    </recommendedName>
</protein>
<dbReference type="RefSeq" id="WP_064040787.1">
    <property type="nucleotide sequence ID" value="NZ_LUUJ01000081.1"/>
</dbReference>
<gene>
    <name evidence="2" type="ORF">A1507_13910</name>
</gene>
<dbReference type="AlphaFoldDB" id="A0A177NEC3"/>
<organism evidence="2 3">
    <name type="scientific">Methylomonas koyamae</name>
    <dbReference type="NCBI Taxonomy" id="702114"/>
    <lineage>
        <taxon>Bacteria</taxon>
        <taxon>Pseudomonadati</taxon>
        <taxon>Pseudomonadota</taxon>
        <taxon>Gammaproteobacteria</taxon>
        <taxon>Methylococcales</taxon>
        <taxon>Methylococcaceae</taxon>
        <taxon>Methylomonas</taxon>
    </lineage>
</organism>
<dbReference type="InterPro" id="IPR011009">
    <property type="entry name" value="Kinase-like_dom_sf"/>
</dbReference>
<evidence type="ECO:0000313" key="2">
    <source>
        <dbReference type="EMBL" id="OAI15519.1"/>
    </source>
</evidence>
<dbReference type="PANTHER" id="PTHR43883:SF1">
    <property type="entry name" value="GLUCONOKINASE"/>
    <property type="match status" value="1"/>
</dbReference>
<comment type="caution">
    <text evidence="2">The sequence shown here is derived from an EMBL/GenBank/DDBJ whole genome shotgun (WGS) entry which is preliminary data.</text>
</comment>
<dbReference type="Gene3D" id="3.90.1200.10">
    <property type="match status" value="1"/>
</dbReference>
<evidence type="ECO:0000313" key="3">
    <source>
        <dbReference type="Proteomes" id="UP000077857"/>
    </source>
</evidence>
<dbReference type="Pfam" id="PF01636">
    <property type="entry name" value="APH"/>
    <property type="match status" value="1"/>
</dbReference>
<dbReference type="OrthoDB" id="9810277at2"/>
<dbReference type="SUPFAM" id="SSF52540">
    <property type="entry name" value="P-loop containing nucleoside triphosphate hydrolases"/>
    <property type="match status" value="1"/>
</dbReference>
<accession>A0A177NEC3</accession>
<proteinExistence type="predicted"/>
<dbReference type="Proteomes" id="UP000077857">
    <property type="component" value="Unassembled WGS sequence"/>
</dbReference>
<feature type="domain" description="Aminoglycoside phosphotransferase" evidence="1">
    <location>
        <begin position="126"/>
        <end position="280"/>
    </location>
</feature>
<reference evidence="2 3" key="1">
    <citation type="submission" date="2016-03" db="EMBL/GenBank/DDBJ databases">
        <authorList>
            <person name="Ploux O."/>
        </authorList>
    </citation>
    <scope>NUCLEOTIDE SEQUENCE [LARGE SCALE GENOMIC DNA]</scope>
    <source>
        <strain evidence="2 3">R-45378</strain>
    </source>
</reference>
<dbReference type="Pfam" id="PF13671">
    <property type="entry name" value="AAA_33"/>
    <property type="match status" value="1"/>
</dbReference>
<dbReference type="InterPro" id="IPR002575">
    <property type="entry name" value="Aminoglycoside_PTrfase"/>
</dbReference>
<dbReference type="InterPro" id="IPR052732">
    <property type="entry name" value="Cell-binding_unc_protein"/>
</dbReference>
<dbReference type="EMBL" id="LUUJ01000081">
    <property type="protein sequence ID" value="OAI15519.1"/>
    <property type="molecule type" value="Genomic_DNA"/>
</dbReference>
<dbReference type="PANTHER" id="PTHR43883">
    <property type="entry name" value="SLR0207 PROTEIN"/>
    <property type="match status" value="1"/>
</dbReference>